<evidence type="ECO:0000313" key="2">
    <source>
        <dbReference type="Proteomes" id="UP000444721"/>
    </source>
</evidence>
<dbReference type="VEuPathDB" id="AmoebaDB:NfTy_064420"/>
<accession>A0A6A5BS47</accession>
<evidence type="ECO:0000313" key="1">
    <source>
        <dbReference type="EMBL" id="KAF0977131.1"/>
    </source>
</evidence>
<gene>
    <name evidence="1" type="ORF">FDP41_003784</name>
</gene>
<protein>
    <submittedName>
        <fullName evidence="1">Uncharacterized protein</fullName>
    </submittedName>
</protein>
<sequence>MKFAFDAEAKASKLSEWFESSNMVGLTDLKKHFIVDADVYGWKNFRLLSFGVYEARRDDCFLKEKPDSFFHYGNLDPTTKKGRERLEYAVHGVLTCCYFADYLDTSEENKDIHSWATSHHPNGKNPIRLIRSSYDEVDEWNKLGKGYKHVKTKYDVKLFYDPSVVTVKPKKPTKREYSARMSAWWSKFFQG</sequence>
<dbReference type="GeneID" id="68111002"/>
<dbReference type="EMBL" id="VFQX01000035">
    <property type="protein sequence ID" value="KAF0977131.1"/>
    <property type="molecule type" value="Genomic_DNA"/>
</dbReference>
<dbReference type="Proteomes" id="UP000444721">
    <property type="component" value="Unassembled WGS sequence"/>
</dbReference>
<dbReference type="OrthoDB" id="10481878at2759"/>
<dbReference type="VEuPathDB" id="AmoebaDB:NF0079210"/>
<organism evidence="1 2">
    <name type="scientific">Naegleria fowleri</name>
    <name type="common">Brain eating amoeba</name>
    <dbReference type="NCBI Taxonomy" id="5763"/>
    <lineage>
        <taxon>Eukaryota</taxon>
        <taxon>Discoba</taxon>
        <taxon>Heterolobosea</taxon>
        <taxon>Tetramitia</taxon>
        <taxon>Eutetramitia</taxon>
        <taxon>Vahlkampfiidae</taxon>
        <taxon>Naegleria</taxon>
    </lineage>
</organism>
<keyword evidence="2" id="KW-1185">Reference proteome</keyword>
<name>A0A6A5BS47_NAEFO</name>
<dbReference type="AlphaFoldDB" id="A0A6A5BS47"/>
<proteinExistence type="predicted"/>
<dbReference type="RefSeq" id="XP_044561844.1">
    <property type="nucleotide sequence ID" value="XM_044707126.1"/>
</dbReference>
<reference evidence="1 2" key="1">
    <citation type="journal article" date="2019" name="Sci. Rep.">
        <title>Nanopore sequencing improves the draft genome of the human pathogenic amoeba Naegleria fowleri.</title>
        <authorList>
            <person name="Liechti N."/>
            <person name="Schurch N."/>
            <person name="Bruggmann R."/>
            <person name="Wittwer M."/>
        </authorList>
    </citation>
    <scope>NUCLEOTIDE SEQUENCE [LARGE SCALE GENOMIC DNA]</scope>
    <source>
        <strain evidence="1 2">ATCC 30894</strain>
    </source>
</reference>
<dbReference type="VEuPathDB" id="AmoebaDB:FDP41_003784"/>
<comment type="caution">
    <text evidence="1">The sequence shown here is derived from an EMBL/GenBank/DDBJ whole genome shotgun (WGS) entry which is preliminary data.</text>
</comment>